<dbReference type="InterPro" id="IPR002350">
    <property type="entry name" value="Kazal_dom"/>
</dbReference>
<keyword evidence="1" id="KW-0732">Signal</keyword>
<dbReference type="EMBL" id="WOWS01000001">
    <property type="protein sequence ID" value="MUU77570.1"/>
    <property type="molecule type" value="Genomic_DNA"/>
</dbReference>
<evidence type="ECO:0000259" key="2">
    <source>
        <dbReference type="PROSITE" id="PS51465"/>
    </source>
</evidence>
<comment type="caution">
    <text evidence="3">The sequence shown here is derived from an EMBL/GenBank/DDBJ whole genome shotgun (WGS) entry which is preliminary data.</text>
</comment>
<proteinExistence type="predicted"/>
<protein>
    <recommendedName>
        <fullName evidence="2">Kazal-like domain-containing protein</fullName>
    </recommendedName>
</protein>
<reference evidence="3 4" key="1">
    <citation type="submission" date="2019-12" db="EMBL/GenBank/DDBJ databases">
        <authorList>
            <person name="Li J."/>
        </authorList>
    </citation>
    <scope>NUCLEOTIDE SEQUENCE [LARGE SCALE GENOMIC DNA]</scope>
    <source>
        <strain evidence="3 4">HL2-2</strain>
    </source>
</reference>
<feature type="domain" description="Kazal-like" evidence="2">
    <location>
        <begin position="141"/>
        <end position="202"/>
    </location>
</feature>
<feature type="signal peptide" evidence="1">
    <location>
        <begin position="1"/>
        <end position="23"/>
    </location>
</feature>
<accession>A0A6L6U5U8</accession>
<evidence type="ECO:0000256" key="1">
    <source>
        <dbReference type="SAM" id="SignalP"/>
    </source>
</evidence>
<name>A0A6L6U5U8_9FLAO</name>
<evidence type="ECO:0000313" key="4">
    <source>
        <dbReference type="Proteomes" id="UP000478208"/>
    </source>
</evidence>
<gene>
    <name evidence="3" type="ORF">GN138_03860</name>
</gene>
<organism evidence="3 4">
    <name type="scientific">Winogradskyella endarachnes</name>
    <dbReference type="NCBI Taxonomy" id="2681965"/>
    <lineage>
        <taxon>Bacteria</taxon>
        <taxon>Pseudomonadati</taxon>
        <taxon>Bacteroidota</taxon>
        <taxon>Flavobacteriia</taxon>
        <taxon>Flavobacteriales</taxon>
        <taxon>Flavobacteriaceae</taxon>
        <taxon>Winogradskyella</taxon>
    </lineage>
</organism>
<feature type="domain" description="Kazal-like" evidence="2">
    <location>
        <begin position="396"/>
        <end position="445"/>
    </location>
</feature>
<dbReference type="PROSITE" id="PS51465">
    <property type="entry name" value="KAZAL_2"/>
    <property type="match status" value="2"/>
</dbReference>
<dbReference type="RefSeq" id="WP_157362291.1">
    <property type="nucleotide sequence ID" value="NZ_WOWS01000001.1"/>
</dbReference>
<sequence length="558" mass="62065">MKKLKLVLFSLAFSLLMFTSCTNNESIIENQQQTEESESITAALAALTIQFDSDGNVTQTDNPAGNIVLDFCFDFVYPITLSYNNGTAVTVDDLNGIISILLTSTDQLYVNGIAFPFNVETFNNDTNAIEVVTINNEEEFIDLIEDCDFDDIETCECFEIYDPVCVEITDPSGNTFIVTYPNECYAECDGFEEDDFIENCEEDYYSGGGNECFEFNFPIDIIIENGNVITINSLEDFGNATYNVYNFDFVYPFTISVYDNNQAITVTINSVEDLENILEECNEDYNDDDCQYDSTSLENTLIASCELYNIELYDLNGNIVNAYNVNFNQNGEFIVTGEITVTEIATWNITSTNDTLILNIDGLQDFGLLNGSWIFDCDDDDLEFYNDSYIIELDCDGVNEDCEECGDEPIDPVCVNIDGTTVVFDNACYAICAGYTEADFVFCNSGNDVCLPSAISDALTNNSGWSISDYNDSEEFVDYNITFNSDGTLEWMSNGAVFNGNWSASENSVNGNMLSLSFSGPNLQQASGDWMIIDCDLPCSISLLSNNGDEMLLSRDCD</sequence>
<dbReference type="Proteomes" id="UP000478208">
    <property type="component" value="Unassembled WGS sequence"/>
</dbReference>
<dbReference type="AlphaFoldDB" id="A0A6L6U5U8"/>
<feature type="chain" id="PRO_5026788128" description="Kazal-like domain-containing protein" evidence="1">
    <location>
        <begin position="24"/>
        <end position="558"/>
    </location>
</feature>
<evidence type="ECO:0000313" key="3">
    <source>
        <dbReference type="EMBL" id="MUU77570.1"/>
    </source>
</evidence>
<keyword evidence="4" id="KW-1185">Reference proteome</keyword>
<dbReference type="PROSITE" id="PS51257">
    <property type="entry name" value="PROKAR_LIPOPROTEIN"/>
    <property type="match status" value="1"/>
</dbReference>